<dbReference type="EMBL" id="BOPG01000061">
    <property type="protein sequence ID" value="GIJ60862.1"/>
    <property type="molecule type" value="Genomic_DNA"/>
</dbReference>
<name>A0A8J3ZDG0_9ACTN</name>
<keyword evidence="2" id="KW-0597">Phosphoprotein</keyword>
<dbReference type="InterPro" id="IPR036412">
    <property type="entry name" value="HAD-like_sf"/>
</dbReference>
<dbReference type="InterPro" id="IPR009081">
    <property type="entry name" value="PP-bd_ACP"/>
</dbReference>
<accession>A0A8J3ZDG0</accession>
<comment type="caution">
    <text evidence="4">The sequence shown here is derived from an EMBL/GenBank/DDBJ whole genome shotgun (WGS) entry which is preliminary data.</text>
</comment>
<dbReference type="Gene3D" id="3.40.50.1820">
    <property type="entry name" value="alpha/beta hydrolase"/>
    <property type="match status" value="1"/>
</dbReference>
<evidence type="ECO:0000256" key="2">
    <source>
        <dbReference type="ARBA" id="ARBA00022553"/>
    </source>
</evidence>
<dbReference type="InterPro" id="IPR036514">
    <property type="entry name" value="SGNH_hydro_sf"/>
</dbReference>
<proteinExistence type="predicted"/>
<organism evidence="4 5">
    <name type="scientific">Virgisporangium aurantiacum</name>
    <dbReference type="NCBI Taxonomy" id="175570"/>
    <lineage>
        <taxon>Bacteria</taxon>
        <taxon>Bacillati</taxon>
        <taxon>Actinomycetota</taxon>
        <taxon>Actinomycetes</taxon>
        <taxon>Micromonosporales</taxon>
        <taxon>Micromonosporaceae</taxon>
        <taxon>Virgisporangium</taxon>
    </lineage>
</organism>
<dbReference type="SUPFAM" id="SSF56784">
    <property type="entry name" value="HAD-like"/>
    <property type="match status" value="1"/>
</dbReference>
<evidence type="ECO:0000259" key="3">
    <source>
        <dbReference type="PROSITE" id="PS50075"/>
    </source>
</evidence>
<dbReference type="InterPro" id="IPR010037">
    <property type="entry name" value="FkbH_domain"/>
</dbReference>
<dbReference type="AlphaFoldDB" id="A0A8J3ZDG0"/>
<dbReference type="Gene3D" id="3.40.630.30">
    <property type="match status" value="1"/>
</dbReference>
<feature type="domain" description="Carrier" evidence="3">
    <location>
        <begin position="568"/>
        <end position="644"/>
    </location>
</feature>
<gene>
    <name evidence="4" type="ORF">Vau01_083780</name>
</gene>
<dbReference type="Gene3D" id="3.40.50.1000">
    <property type="entry name" value="HAD superfamily/HAD-like"/>
    <property type="match status" value="1"/>
</dbReference>
<dbReference type="Gene3D" id="3.40.50.1110">
    <property type="entry name" value="SGNH hydrolase"/>
    <property type="match status" value="1"/>
</dbReference>
<protein>
    <recommendedName>
        <fullName evidence="3">Carrier domain-containing protein</fullName>
    </recommendedName>
</protein>
<keyword evidence="1" id="KW-0596">Phosphopantetheine</keyword>
<dbReference type="SUPFAM" id="SSF55729">
    <property type="entry name" value="Acyl-CoA N-acyltransferases (Nat)"/>
    <property type="match status" value="1"/>
</dbReference>
<reference evidence="4" key="1">
    <citation type="submission" date="2021-01" db="EMBL/GenBank/DDBJ databases">
        <title>Whole genome shotgun sequence of Virgisporangium aurantiacum NBRC 16421.</title>
        <authorList>
            <person name="Komaki H."/>
            <person name="Tamura T."/>
        </authorList>
    </citation>
    <scope>NUCLEOTIDE SEQUENCE</scope>
    <source>
        <strain evidence="4">NBRC 16421</strain>
    </source>
</reference>
<dbReference type="InterPro" id="IPR016181">
    <property type="entry name" value="Acyl_CoA_acyltransferase"/>
</dbReference>
<sequence>MFGRIAVAANFTAQPLAEPLGFWLSQLSLPAEIAFAEYNQIFQALLAENSPLATNRSGANVILVSLGEWQADSRDLVNDLVGAVRACADRAPVPHLVVCCPADVAVGDGLAEKQLVAAFAGDARVRVLTEEDVRRQYPVAARFDPYGNSTAHVPYTPAMFAALATVTVRAVHAAATPRPKVIVVDADNTLWDGVVGEDGALGVVVGPARRAFQEFLLEQRAAGRLLCLCSKNVESDVLDVLSGHPDMLLRTGHLAAMRVNWAPKSANVHELAAELSLGVDSFVFLDDNPVECAEVEAGCPGTLALRVPADAEAVVPFLRHCWPLDIAEVTAEDRERADRYRAERQRDAARTQAPSLETFLATLELTVDVRPLADADLARAAQLTRRTNQFNLTTVRRGPAELASLPAGLRCHVVDVRDRFGDYGQVGVVVAGVERDALVVETFLVSCRVLGRGVEHRILAAIAELAGAEGRTRVVLPYEPTERNQPALRFLESLPAHRVDTATGARFELAVAAEITPRYEEKPVAVTVVEAAAERETDWAYIATTLATAEQVLAAIDARRGAPVSTVVTDDPVEAAVAAIWARLLDFPPRSVHDNFFDLGGHSMLIVRFATAVRDEFGVELAIDELFTAAFTVADIARTVRQRQLDSASETELADLLDELDQLSDDEIRAMLDLER</sequence>
<dbReference type="NCBIfam" id="TIGR01681">
    <property type="entry name" value="HAD-SF-IIIC"/>
    <property type="match status" value="1"/>
</dbReference>
<dbReference type="Proteomes" id="UP000612585">
    <property type="component" value="Unassembled WGS sequence"/>
</dbReference>
<keyword evidence="5" id="KW-1185">Reference proteome</keyword>
<dbReference type="NCBIfam" id="TIGR01686">
    <property type="entry name" value="FkbH"/>
    <property type="match status" value="1"/>
</dbReference>
<dbReference type="Pfam" id="PF00550">
    <property type="entry name" value="PP-binding"/>
    <property type="match status" value="1"/>
</dbReference>
<dbReference type="SUPFAM" id="SSF47336">
    <property type="entry name" value="ACP-like"/>
    <property type="match status" value="1"/>
</dbReference>
<dbReference type="InterPro" id="IPR023214">
    <property type="entry name" value="HAD_sf"/>
</dbReference>
<evidence type="ECO:0000313" key="4">
    <source>
        <dbReference type="EMBL" id="GIJ60862.1"/>
    </source>
</evidence>
<dbReference type="PROSITE" id="PS50075">
    <property type="entry name" value="CARRIER"/>
    <property type="match status" value="1"/>
</dbReference>
<dbReference type="PANTHER" id="PTHR44845:SF6">
    <property type="entry name" value="BETA-ALANINE-ACTIVATING ENZYME"/>
    <property type="match status" value="1"/>
</dbReference>
<dbReference type="InterPro" id="IPR010033">
    <property type="entry name" value="HAD_SF_ppase_IIIC"/>
</dbReference>
<dbReference type="PANTHER" id="PTHR44845">
    <property type="entry name" value="CARRIER DOMAIN-CONTAINING PROTEIN"/>
    <property type="match status" value="1"/>
</dbReference>
<dbReference type="InterPro" id="IPR036736">
    <property type="entry name" value="ACP-like_sf"/>
</dbReference>
<evidence type="ECO:0000256" key="1">
    <source>
        <dbReference type="ARBA" id="ARBA00022450"/>
    </source>
</evidence>
<dbReference type="InterPro" id="IPR029058">
    <property type="entry name" value="AB_hydrolase_fold"/>
</dbReference>
<evidence type="ECO:0000313" key="5">
    <source>
        <dbReference type="Proteomes" id="UP000612585"/>
    </source>
</evidence>